<dbReference type="AlphaFoldDB" id="A0A8C9YDV7"/>
<sequence length="94" mass="10897">MYYKTQAISNFVAKENRFNTRASSYKTANYLKPFVQQLQPMGAQMRLQLTHVVFDNGHPATWRKAKKSDVRLVSDLGRQVRRTLLCTFLTSTII</sequence>
<dbReference type="Ensembl" id="ENSSLUT00000023751.1">
    <property type="protein sequence ID" value="ENSSLUP00000022995.1"/>
    <property type="gene ID" value="ENSSLUG00000010562.1"/>
</dbReference>
<evidence type="ECO:0000313" key="2">
    <source>
        <dbReference type="Proteomes" id="UP000694568"/>
    </source>
</evidence>
<dbReference type="InterPro" id="IPR036420">
    <property type="entry name" value="BRCT_dom_sf"/>
</dbReference>
<reference evidence="1" key="2">
    <citation type="submission" date="2025-09" db="UniProtKB">
        <authorList>
            <consortium name="Ensembl"/>
        </authorList>
    </citation>
    <scope>IDENTIFICATION</scope>
</reference>
<organism evidence="1 2">
    <name type="scientific">Sander lucioperca</name>
    <name type="common">Pike-perch</name>
    <name type="synonym">Perca lucioperca</name>
    <dbReference type="NCBI Taxonomy" id="283035"/>
    <lineage>
        <taxon>Eukaryota</taxon>
        <taxon>Metazoa</taxon>
        <taxon>Chordata</taxon>
        <taxon>Craniata</taxon>
        <taxon>Vertebrata</taxon>
        <taxon>Euteleostomi</taxon>
        <taxon>Actinopterygii</taxon>
        <taxon>Neopterygii</taxon>
        <taxon>Teleostei</taxon>
        <taxon>Neoteleostei</taxon>
        <taxon>Acanthomorphata</taxon>
        <taxon>Eupercaria</taxon>
        <taxon>Perciformes</taxon>
        <taxon>Percoidei</taxon>
        <taxon>Percidae</taxon>
        <taxon>Luciopercinae</taxon>
        <taxon>Sander</taxon>
    </lineage>
</organism>
<proteinExistence type="predicted"/>
<dbReference type="GeneTree" id="ENSGT01010000229857"/>
<name>A0A8C9YDV7_SANLU</name>
<dbReference type="Proteomes" id="UP000694568">
    <property type="component" value="Unplaced"/>
</dbReference>
<accession>A0A8C9YDV7</accession>
<dbReference type="Gene3D" id="3.40.50.10190">
    <property type="entry name" value="BRCT domain"/>
    <property type="match status" value="1"/>
</dbReference>
<evidence type="ECO:0000313" key="1">
    <source>
        <dbReference type="Ensembl" id="ENSSLUP00000022995.1"/>
    </source>
</evidence>
<protein>
    <submittedName>
        <fullName evidence="1">Uncharacterized protein</fullName>
    </submittedName>
</protein>
<reference evidence="1" key="1">
    <citation type="submission" date="2025-08" db="UniProtKB">
        <authorList>
            <consortium name="Ensembl"/>
        </authorList>
    </citation>
    <scope>IDENTIFICATION</scope>
</reference>
<keyword evidence="2" id="KW-1185">Reference proteome</keyword>